<dbReference type="AlphaFoldDB" id="A0AAD9RLU7"/>
<comment type="caution">
    <text evidence="2">The sequence shown here is derived from an EMBL/GenBank/DDBJ whole genome shotgun (WGS) entry which is preliminary data.</text>
</comment>
<proteinExistence type="predicted"/>
<keyword evidence="1" id="KW-0472">Membrane</keyword>
<evidence type="ECO:0008006" key="4">
    <source>
        <dbReference type="Google" id="ProtNLM"/>
    </source>
</evidence>
<evidence type="ECO:0000313" key="3">
    <source>
        <dbReference type="Proteomes" id="UP001258017"/>
    </source>
</evidence>
<organism evidence="2 3">
    <name type="scientific">Odynerus spinipes</name>
    <dbReference type="NCBI Taxonomy" id="1348599"/>
    <lineage>
        <taxon>Eukaryota</taxon>
        <taxon>Metazoa</taxon>
        <taxon>Ecdysozoa</taxon>
        <taxon>Arthropoda</taxon>
        <taxon>Hexapoda</taxon>
        <taxon>Insecta</taxon>
        <taxon>Pterygota</taxon>
        <taxon>Neoptera</taxon>
        <taxon>Endopterygota</taxon>
        <taxon>Hymenoptera</taxon>
        <taxon>Apocrita</taxon>
        <taxon>Aculeata</taxon>
        <taxon>Vespoidea</taxon>
        <taxon>Vespidae</taxon>
        <taxon>Eumeninae</taxon>
        <taxon>Odynerus</taxon>
    </lineage>
</organism>
<dbReference type="Proteomes" id="UP001258017">
    <property type="component" value="Unassembled WGS sequence"/>
</dbReference>
<sequence length="257" mass="28959">MKTLQAEGLLAILYSGAMILSIISLTCLTVTWQHWEFTLDVCISVNCGCILYGINTFSTFMGGDIKLCHFGVYGLVPAIVIGLCLGLYHIYRCCINRGLDKPRVMTYNENSRISANDRVVVIGPKTRIPFKQWMPSAFCAALIACLSLAHAVVVTDGFHKTCEQYKRGLIQLLGSMGREAHVIRQRLACGAIFDYMDYLQPDTNNFWRGEEINTGVALQLAIVCTWLNFFSWVIIFFLCFIMARKKRNTLGEKFCCC</sequence>
<feature type="transmembrane region" description="Helical" evidence="1">
    <location>
        <begin position="216"/>
        <end position="243"/>
    </location>
</feature>
<feature type="transmembrane region" description="Helical" evidence="1">
    <location>
        <begin position="37"/>
        <end position="58"/>
    </location>
</feature>
<gene>
    <name evidence="2" type="ORF">KPH14_002433</name>
</gene>
<keyword evidence="3" id="KW-1185">Reference proteome</keyword>
<keyword evidence="1" id="KW-0812">Transmembrane</keyword>
<reference evidence="2" key="1">
    <citation type="submission" date="2021-08" db="EMBL/GenBank/DDBJ databases">
        <authorList>
            <person name="Misof B."/>
            <person name="Oliver O."/>
            <person name="Podsiadlowski L."/>
            <person name="Donath A."/>
            <person name="Peters R."/>
            <person name="Mayer C."/>
            <person name="Rust J."/>
            <person name="Gunkel S."/>
            <person name="Lesny P."/>
            <person name="Martin S."/>
            <person name="Oeyen J.P."/>
            <person name="Petersen M."/>
            <person name="Panagiotis P."/>
            <person name="Wilbrandt J."/>
            <person name="Tanja T."/>
        </authorList>
    </citation>
    <scope>NUCLEOTIDE SEQUENCE</scope>
    <source>
        <strain evidence="2">GBR_01_08_01A</strain>
        <tissue evidence="2">Thorax + abdomen</tissue>
    </source>
</reference>
<reference evidence="2" key="2">
    <citation type="journal article" date="2023" name="Commun. Biol.">
        <title>Intrasexual cuticular hydrocarbon dimorphism in a wasp sheds light on hydrocarbon biosynthesis genes in Hymenoptera.</title>
        <authorList>
            <person name="Moris V.C."/>
            <person name="Podsiadlowski L."/>
            <person name="Martin S."/>
            <person name="Oeyen J.P."/>
            <person name="Donath A."/>
            <person name="Petersen M."/>
            <person name="Wilbrandt J."/>
            <person name="Misof B."/>
            <person name="Liedtke D."/>
            <person name="Thamm M."/>
            <person name="Scheiner R."/>
            <person name="Schmitt T."/>
            <person name="Niehuis O."/>
        </authorList>
    </citation>
    <scope>NUCLEOTIDE SEQUENCE</scope>
    <source>
        <strain evidence="2">GBR_01_08_01A</strain>
    </source>
</reference>
<feature type="transmembrane region" description="Helical" evidence="1">
    <location>
        <begin position="133"/>
        <end position="153"/>
    </location>
</feature>
<evidence type="ECO:0000256" key="1">
    <source>
        <dbReference type="SAM" id="Phobius"/>
    </source>
</evidence>
<protein>
    <recommendedName>
        <fullName evidence="4">Tetraspanin</fullName>
    </recommendedName>
</protein>
<keyword evidence="1" id="KW-1133">Transmembrane helix</keyword>
<evidence type="ECO:0000313" key="2">
    <source>
        <dbReference type="EMBL" id="KAK2581998.1"/>
    </source>
</evidence>
<name>A0AAD9RLU7_9HYME</name>
<accession>A0AAD9RLU7</accession>
<dbReference type="EMBL" id="JAIFRP010000038">
    <property type="protein sequence ID" value="KAK2581998.1"/>
    <property type="molecule type" value="Genomic_DNA"/>
</dbReference>
<feature type="transmembrane region" description="Helical" evidence="1">
    <location>
        <begin position="12"/>
        <end position="30"/>
    </location>
</feature>
<feature type="transmembrane region" description="Helical" evidence="1">
    <location>
        <begin position="70"/>
        <end position="91"/>
    </location>
</feature>